<dbReference type="PANTHER" id="PTHR31618">
    <property type="entry name" value="MECHANOSENSITIVE ION CHANNEL PROTEIN 5"/>
    <property type="match status" value="1"/>
</dbReference>
<evidence type="ECO:0000256" key="7">
    <source>
        <dbReference type="SAM" id="Phobius"/>
    </source>
</evidence>
<evidence type="ECO:0000256" key="1">
    <source>
        <dbReference type="ARBA" id="ARBA00004141"/>
    </source>
</evidence>
<evidence type="ECO:0000256" key="3">
    <source>
        <dbReference type="ARBA" id="ARBA00022692"/>
    </source>
</evidence>
<evidence type="ECO:0000256" key="2">
    <source>
        <dbReference type="ARBA" id="ARBA00008017"/>
    </source>
</evidence>
<evidence type="ECO:0000313" key="10">
    <source>
        <dbReference type="Proteomes" id="UP000054408"/>
    </source>
</evidence>
<proteinExistence type="inferred from homology"/>
<dbReference type="GeneID" id="25564597"/>
<sequence>MSGEATPLLGESEPSVNATGPRGGAVVSRGRTRTALDTSRHGEREGARRGQARGGWRPPSERVWPSLRRMSPIRRMENAEPSVPVLGIPLRLNRRQGEAVDEHEESDNYAELKPMPMASPMVVVVALAMMVVALAGVVVSTRRQTASGAAAYSSDTEAYLWFWAAELAGWVVIRGIVEYLHRCAAQRCFLYFWFYLVEGTQRAMTCVVWAGISLAVAAYAEPASSRAHHGGDLSTSAKVLVAVLVVFVLNIVKYACERVWLERIHADLFGKELARLVKDEELVCKLTWCRPEASDLWVTPPEEPHTHSLRKTLYALLGQALGGDTHVLDADEKRAASVARATDILTNVDTESKGFFTLDDVDAALGSRRRARRAMQIFAAPGANLGRVRVSHDDAVSAIFAVFNKRESMYRMLHDRGALSVVLHRFTGVLFWFLAAAWSGFILIFVVRPYAVGDRITLDGMPTLIVSAIHLLTTEAFSPDGRHFLIPNAKLAFSSIITSYKRSREYAMTAGVAVAQDAMTPEVFHRLEDEVVAFMADDASVPWDVEDNFMMWADPVVNGQITVSVWIGLRGVNWARPDAYLGPKTRLVLEMQRILATVGVQAAPLPLQPVKLMKQE</sequence>
<feature type="compositionally biased region" description="Basic and acidic residues" evidence="6">
    <location>
        <begin position="38"/>
        <end position="48"/>
    </location>
</feature>
<dbReference type="Pfam" id="PF00924">
    <property type="entry name" value="MS_channel_2nd"/>
    <property type="match status" value="1"/>
</dbReference>
<keyword evidence="3 7" id="KW-0812">Transmembrane</keyword>
<dbReference type="InterPro" id="IPR010920">
    <property type="entry name" value="LSM_dom_sf"/>
</dbReference>
<dbReference type="InterPro" id="IPR016688">
    <property type="entry name" value="MscS-like_plants/fungi"/>
</dbReference>
<keyword evidence="5 7" id="KW-0472">Membrane</keyword>
<evidence type="ECO:0000256" key="6">
    <source>
        <dbReference type="SAM" id="MobiDB-lite"/>
    </source>
</evidence>
<gene>
    <name evidence="9" type="ORF">AMSG_05117</name>
</gene>
<evidence type="ECO:0000256" key="5">
    <source>
        <dbReference type="ARBA" id="ARBA00023136"/>
    </source>
</evidence>
<dbReference type="Proteomes" id="UP000054408">
    <property type="component" value="Unassembled WGS sequence"/>
</dbReference>
<dbReference type="GO" id="GO:0008381">
    <property type="term" value="F:mechanosensitive monoatomic ion channel activity"/>
    <property type="evidence" value="ECO:0007669"/>
    <property type="project" value="TreeGrafter"/>
</dbReference>
<dbReference type="InterPro" id="IPR006685">
    <property type="entry name" value="MscS_channel_2nd"/>
</dbReference>
<reference evidence="9 10" key="1">
    <citation type="submission" date="2010-05" db="EMBL/GenBank/DDBJ databases">
        <title>The Genome Sequence of Thecamonas trahens ATCC 50062.</title>
        <authorList>
            <consortium name="The Broad Institute Genome Sequencing Platform"/>
            <person name="Russ C."/>
            <person name="Cuomo C."/>
            <person name="Shea T."/>
            <person name="Young S.K."/>
            <person name="Zeng Q."/>
            <person name="Koehrsen M."/>
            <person name="Haas B."/>
            <person name="Borodovsky M."/>
            <person name="Guigo R."/>
            <person name="Alvarado L."/>
            <person name="Berlin A."/>
            <person name="Bochicchio J."/>
            <person name="Borenstein D."/>
            <person name="Chapman S."/>
            <person name="Chen Z."/>
            <person name="Freedman E."/>
            <person name="Gellesch M."/>
            <person name="Goldberg J."/>
            <person name="Griggs A."/>
            <person name="Gujja S."/>
            <person name="Heilman E."/>
            <person name="Heiman D."/>
            <person name="Hepburn T."/>
            <person name="Howarth C."/>
            <person name="Jen D."/>
            <person name="Larson L."/>
            <person name="Mehta T."/>
            <person name="Park D."/>
            <person name="Pearson M."/>
            <person name="Roberts A."/>
            <person name="Saif S."/>
            <person name="Shenoy N."/>
            <person name="Sisk P."/>
            <person name="Stolte C."/>
            <person name="Sykes S."/>
            <person name="Thomson T."/>
            <person name="Walk T."/>
            <person name="White J."/>
            <person name="Yandava C."/>
            <person name="Burger G."/>
            <person name="Gray M.W."/>
            <person name="Holland P.W.H."/>
            <person name="King N."/>
            <person name="Lang F.B.F."/>
            <person name="Roger A.J."/>
            <person name="Ruiz-Trillo I."/>
            <person name="Lander E."/>
            <person name="Nusbaum C."/>
        </authorList>
    </citation>
    <scope>NUCLEOTIDE SEQUENCE [LARGE SCALE GENOMIC DNA]</scope>
    <source>
        <strain evidence="9 10">ATCC 50062</strain>
    </source>
</reference>
<dbReference type="Gene3D" id="2.30.30.60">
    <property type="match status" value="1"/>
</dbReference>
<comment type="subcellular location">
    <subcellularLocation>
        <location evidence="1">Membrane</location>
        <topology evidence="1">Multi-pass membrane protein</topology>
    </subcellularLocation>
</comment>
<comment type="similarity">
    <text evidence="2">Belongs to the MscS (TC 1.A.23) family.</text>
</comment>
<feature type="domain" description="Mechanosensitive ion channel MscS" evidence="8">
    <location>
        <begin position="439"/>
        <end position="496"/>
    </location>
</feature>
<dbReference type="InterPro" id="IPR023408">
    <property type="entry name" value="MscS_beta-dom_sf"/>
</dbReference>
<accession>A0A0L0D9V9</accession>
<feature type="transmembrane region" description="Helical" evidence="7">
    <location>
        <begin position="121"/>
        <end position="139"/>
    </location>
</feature>
<evidence type="ECO:0000259" key="8">
    <source>
        <dbReference type="Pfam" id="PF00924"/>
    </source>
</evidence>
<feature type="transmembrane region" description="Helical" evidence="7">
    <location>
        <begin position="426"/>
        <end position="447"/>
    </location>
</feature>
<keyword evidence="4 7" id="KW-1133">Transmembrane helix</keyword>
<dbReference type="RefSeq" id="XP_013758167.1">
    <property type="nucleotide sequence ID" value="XM_013902713.1"/>
</dbReference>
<dbReference type="AlphaFoldDB" id="A0A0L0D9V9"/>
<organism evidence="9 10">
    <name type="scientific">Thecamonas trahens ATCC 50062</name>
    <dbReference type="NCBI Taxonomy" id="461836"/>
    <lineage>
        <taxon>Eukaryota</taxon>
        <taxon>Apusozoa</taxon>
        <taxon>Apusomonadida</taxon>
        <taxon>Apusomonadidae</taxon>
        <taxon>Thecamonas</taxon>
    </lineage>
</organism>
<feature type="region of interest" description="Disordered" evidence="6">
    <location>
        <begin position="1"/>
        <end position="63"/>
    </location>
</feature>
<dbReference type="PANTHER" id="PTHR31618:SF1">
    <property type="entry name" value="EF-HAND DOMAIN-CONTAINING PROTEIN"/>
    <property type="match status" value="1"/>
</dbReference>
<evidence type="ECO:0000256" key="4">
    <source>
        <dbReference type="ARBA" id="ARBA00022989"/>
    </source>
</evidence>
<feature type="transmembrane region" description="Helical" evidence="7">
    <location>
        <begin position="189"/>
        <end position="219"/>
    </location>
</feature>
<feature type="transmembrane region" description="Helical" evidence="7">
    <location>
        <begin position="239"/>
        <end position="256"/>
    </location>
</feature>
<dbReference type="GO" id="GO:0005886">
    <property type="term" value="C:plasma membrane"/>
    <property type="evidence" value="ECO:0007669"/>
    <property type="project" value="TreeGrafter"/>
</dbReference>
<dbReference type="OrthoDB" id="544685at2759"/>
<dbReference type="EMBL" id="GL349453">
    <property type="protein sequence ID" value="KNC49142.1"/>
    <property type="molecule type" value="Genomic_DNA"/>
</dbReference>
<dbReference type="SUPFAM" id="SSF50182">
    <property type="entry name" value="Sm-like ribonucleoproteins"/>
    <property type="match status" value="1"/>
</dbReference>
<evidence type="ECO:0000313" key="9">
    <source>
        <dbReference type="EMBL" id="KNC49142.1"/>
    </source>
</evidence>
<protein>
    <recommendedName>
        <fullName evidence="8">Mechanosensitive ion channel MscS domain-containing protein</fullName>
    </recommendedName>
</protein>
<dbReference type="GO" id="GO:0006820">
    <property type="term" value="P:monoatomic anion transport"/>
    <property type="evidence" value="ECO:0007669"/>
    <property type="project" value="TreeGrafter"/>
</dbReference>
<name>A0A0L0D9V9_THETB</name>
<keyword evidence="10" id="KW-1185">Reference proteome</keyword>